<sequence>MGLAGKIEGGGTAARTSACPDWIGHGTRQWQRVPSPCASRSSHWDSCVPSATACAAARGSRAMADRDDDFRPRPTPPRDRGARRTPRFISQVLKATSKAGRSPQRLLANATARPGAGLGRGHVAARLAGQSLGPRSRRAIVKARLVVLKRAGERSTQKHLRYIERDGVTREGGRGRLYGPDTDYADGDAFERRCREDRHEFRFILAPEDGNEIGDLRAFTRTHMAQVQRDLGTRLDWVAVDHWDTDDPHTHIVLRGKDDLGADLVIARDYIGHGMRQRAAELATDWLGPRSRHEIERQFVREAQQDRWTTLDQALTRSTRDGMVSLRDVPGDLGRRRHRAQLIGRLQHLAKLGLAERQRGAQWSLHPEAERVLRSLGERGDIIRTMQRRLGKHAHEHTIWDPAKGKPLSGRILASGLSDELHERGYLVVAGRDGRAHYVDLGNRADLSRYPDGAQVFVRPAPRAPDRAMVVIQRTPLIGRSR</sequence>
<gene>
    <name evidence="2" type="ORF">QFW81_15625</name>
</gene>
<dbReference type="Proteomes" id="UP001156873">
    <property type="component" value="Unassembled WGS sequence"/>
</dbReference>
<dbReference type="Pfam" id="PF11843">
    <property type="entry name" value="DUF3363"/>
    <property type="match status" value="1"/>
</dbReference>
<dbReference type="RefSeq" id="WP_280580084.1">
    <property type="nucleotide sequence ID" value="NZ_JARXRO010000020.1"/>
</dbReference>
<accession>A0ABT6JXB2</accession>
<keyword evidence="3" id="KW-1185">Reference proteome</keyword>
<proteinExistence type="predicted"/>
<evidence type="ECO:0000313" key="3">
    <source>
        <dbReference type="Proteomes" id="UP001156873"/>
    </source>
</evidence>
<name>A0ABT6JXB2_9GAMM</name>
<evidence type="ECO:0000256" key="1">
    <source>
        <dbReference type="SAM" id="MobiDB-lite"/>
    </source>
</evidence>
<organism evidence="2 3">
    <name type="scientific">Luteimonas kalidii</name>
    <dbReference type="NCBI Taxonomy" id="3042025"/>
    <lineage>
        <taxon>Bacteria</taxon>
        <taxon>Pseudomonadati</taxon>
        <taxon>Pseudomonadota</taxon>
        <taxon>Gammaproteobacteria</taxon>
        <taxon>Lysobacterales</taxon>
        <taxon>Lysobacteraceae</taxon>
        <taxon>Luteimonas</taxon>
    </lineage>
</organism>
<feature type="region of interest" description="Disordered" evidence="1">
    <location>
        <begin position="58"/>
        <end position="86"/>
    </location>
</feature>
<dbReference type="EMBL" id="JARXRO010000020">
    <property type="protein sequence ID" value="MDH5835343.1"/>
    <property type="molecule type" value="Genomic_DNA"/>
</dbReference>
<feature type="compositionally biased region" description="Basic and acidic residues" evidence="1">
    <location>
        <begin position="63"/>
        <end position="82"/>
    </location>
</feature>
<dbReference type="InterPro" id="IPR021795">
    <property type="entry name" value="DUF3363"/>
</dbReference>
<evidence type="ECO:0000313" key="2">
    <source>
        <dbReference type="EMBL" id="MDH5835343.1"/>
    </source>
</evidence>
<reference evidence="2 3" key="1">
    <citation type="submission" date="2023-04" db="EMBL/GenBank/DDBJ databases">
        <title>Luteimonas sp. M1R5S59.</title>
        <authorList>
            <person name="Sun J.-Q."/>
        </authorList>
    </citation>
    <scope>NUCLEOTIDE SEQUENCE [LARGE SCALE GENOMIC DNA]</scope>
    <source>
        <strain evidence="2 3">M1R5S59</strain>
    </source>
</reference>
<protein>
    <submittedName>
        <fullName evidence="2">DUF3363 domain-containing protein</fullName>
    </submittedName>
</protein>
<comment type="caution">
    <text evidence="2">The sequence shown here is derived from an EMBL/GenBank/DDBJ whole genome shotgun (WGS) entry which is preliminary data.</text>
</comment>